<dbReference type="EMBL" id="LOEE01000051">
    <property type="protein sequence ID" value="KXG74516.1"/>
    <property type="molecule type" value="Genomic_DNA"/>
</dbReference>
<protein>
    <submittedName>
        <fullName evidence="1">Uncharacterized protein</fullName>
    </submittedName>
</protein>
<keyword evidence="2" id="KW-1185">Reference proteome</keyword>
<dbReference type="Proteomes" id="UP000070456">
    <property type="component" value="Unassembled WGS sequence"/>
</dbReference>
<accession>A0A140L1U1</accession>
<name>A0A140L1U1_9FIRM</name>
<evidence type="ECO:0000313" key="1">
    <source>
        <dbReference type="EMBL" id="KXG74516.1"/>
    </source>
</evidence>
<organism evidence="1 2">
    <name type="scientific">Thermotalea metallivorans</name>
    <dbReference type="NCBI Taxonomy" id="520762"/>
    <lineage>
        <taxon>Bacteria</taxon>
        <taxon>Bacillati</taxon>
        <taxon>Bacillota</taxon>
        <taxon>Clostridia</taxon>
        <taxon>Peptostreptococcales</taxon>
        <taxon>Thermotaleaceae</taxon>
        <taxon>Thermotalea</taxon>
    </lineage>
</organism>
<dbReference type="InterPro" id="IPR013785">
    <property type="entry name" value="Aldolase_TIM"/>
</dbReference>
<reference evidence="1 2" key="1">
    <citation type="submission" date="2015-12" db="EMBL/GenBank/DDBJ databases">
        <title>Draft genome sequence of the thermoanaerobe Thermotalea metallivorans, an isolate from the runoff channel of the Great Artesian Basin, Australia.</title>
        <authorList>
            <person name="Patel B.K."/>
        </authorList>
    </citation>
    <scope>NUCLEOTIDE SEQUENCE [LARGE SCALE GENOMIC DNA]</scope>
    <source>
        <strain evidence="1 2">B2-1</strain>
    </source>
</reference>
<dbReference type="AlphaFoldDB" id="A0A140L1U1"/>
<evidence type="ECO:0000313" key="2">
    <source>
        <dbReference type="Proteomes" id="UP000070456"/>
    </source>
</evidence>
<gene>
    <name evidence="1" type="ORF">AN619_23170</name>
</gene>
<proteinExistence type="predicted"/>
<dbReference type="Gene3D" id="3.20.20.70">
    <property type="entry name" value="Aldolase class I"/>
    <property type="match status" value="1"/>
</dbReference>
<comment type="caution">
    <text evidence="1">The sequence shown here is derived from an EMBL/GenBank/DDBJ whole genome shotgun (WGS) entry which is preliminary data.</text>
</comment>
<dbReference type="STRING" id="520762.AN619_23170"/>
<sequence length="70" mass="8268">MKKIMEYLSIHNCVGIQVTLDGVEEKHNRSGPLRNGNHSFEIITHNINCFMQKIPFVIRCNYKLYNPQYK</sequence>